<name>A0A0D2PJT7_HYPSF</name>
<gene>
    <name evidence="2" type="ORF">HYPSUDRAFT_129350</name>
</gene>
<evidence type="ECO:0000313" key="2">
    <source>
        <dbReference type="EMBL" id="KJA28646.1"/>
    </source>
</evidence>
<dbReference type="AlphaFoldDB" id="A0A0D2PJT7"/>
<dbReference type="PANTHER" id="PTHR43328:SF1">
    <property type="entry name" value="N-ACETYLTRANSFERASE DOMAIN-CONTAINING PROTEIN"/>
    <property type="match status" value="1"/>
</dbReference>
<sequence length="247" mass="27916">MNPQLYPLEINSTTGEPFLRLRNHKNIVITPPRPDDAPAIVSILNDFSVSDCLSGPPFPYTFDDAKSFLDKILEASTGVLKELEYAKDEQELITVGRCPVQSLRELKEDGSDAFIGDISLVRCMHGELMGPAGPDGVDWDKKMSREESNNQMSNGDPQIIWSIGDYLAPSHHRQGIMSDAVDTVLHEWAIPRMKVRHMWVSAFTGNEGSVKVFLKNGFKLIKTHEDFFEVKGKRRGLHVMEWRYNAQ</sequence>
<dbReference type="InterPro" id="IPR000182">
    <property type="entry name" value="GNAT_dom"/>
</dbReference>
<keyword evidence="3" id="KW-1185">Reference proteome</keyword>
<protein>
    <recommendedName>
        <fullName evidence="1">N-acetyltransferase domain-containing protein</fullName>
    </recommendedName>
</protein>
<organism evidence="2 3">
    <name type="scientific">Hypholoma sublateritium (strain FD-334 SS-4)</name>
    <dbReference type="NCBI Taxonomy" id="945553"/>
    <lineage>
        <taxon>Eukaryota</taxon>
        <taxon>Fungi</taxon>
        <taxon>Dikarya</taxon>
        <taxon>Basidiomycota</taxon>
        <taxon>Agaricomycotina</taxon>
        <taxon>Agaricomycetes</taxon>
        <taxon>Agaricomycetidae</taxon>
        <taxon>Agaricales</taxon>
        <taxon>Agaricineae</taxon>
        <taxon>Strophariaceae</taxon>
        <taxon>Hypholoma</taxon>
    </lineage>
</organism>
<dbReference type="Gene3D" id="3.40.630.30">
    <property type="match status" value="1"/>
</dbReference>
<dbReference type="GO" id="GO:0016747">
    <property type="term" value="F:acyltransferase activity, transferring groups other than amino-acyl groups"/>
    <property type="evidence" value="ECO:0007669"/>
    <property type="project" value="InterPro"/>
</dbReference>
<accession>A0A0D2PJT7</accession>
<evidence type="ECO:0000259" key="1">
    <source>
        <dbReference type="Pfam" id="PF13302"/>
    </source>
</evidence>
<dbReference type="InterPro" id="IPR016181">
    <property type="entry name" value="Acyl_CoA_acyltransferase"/>
</dbReference>
<proteinExistence type="predicted"/>
<dbReference type="OMA" id="RMNLHLL"/>
<dbReference type="STRING" id="945553.A0A0D2PJT7"/>
<feature type="domain" description="N-acetyltransferase" evidence="1">
    <location>
        <begin position="27"/>
        <end position="219"/>
    </location>
</feature>
<evidence type="ECO:0000313" key="3">
    <source>
        <dbReference type="Proteomes" id="UP000054270"/>
    </source>
</evidence>
<reference evidence="3" key="1">
    <citation type="submission" date="2014-04" db="EMBL/GenBank/DDBJ databases">
        <title>Evolutionary Origins and Diversification of the Mycorrhizal Mutualists.</title>
        <authorList>
            <consortium name="DOE Joint Genome Institute"/>
            <consortium name="Mycorrhizal Genomics Consortium"/>
            <person name="Kohler A."/>
            <person name="Kuo A."/>
            <person name="Nagy L.G."/>
            <person name="Floudas D."/>
            <person name="Copeland A."/>
            <person name="Barry K.W."/>
            <person name="Cichocki N."/>
            <person name="Veneault-Fourrey C."/>
            <person name="LaButti K."/>
            <person name="Lindquist E.A."/>
            <person name="Lipzen A."/>
            <person name="Lundell T."/>
            <person name="Morin E."/>
            <person name="Murat C."/>
            <person name="Riley R."/>
            <person name="Ohm R."/>
            <person name="Sun H."/>
            <person name="Tunlid A."/>
            <person name="Henrissat B."/>
            <person name="Grigoriev I.V."/>
            <person name="Hibbett D.S."/>
            <person name="Martin F."/>
        </authorList>
    </citation>
    <scope>NUCLEOTIDE SEQUENCE [LARGE SCALE GENOMIC DNA]</scope>
    <source>
        <strain evidence="3">FD-334 SS-4</strain>
    </source>
</reference>
<dbReference type="Proteomes" id="UP000054270">
    <property type="component" value="Unassembled WGS sequence"/>
</dbReference>
<dbReference type="PANTHER" id="PTHR43328">
    <property type="entry name" value="ACETYLTRANSFERASE-RELATED"/>
    <property type="match status" value="1"/>
</dbReference>
<dbReference type="SUPFAM" id="SSF55729">
    <property type="entry name" value="Acyl-CoA N-acyltransferases (Nat)"/>
    <property type="match status" value="1"/>
</dbReference>
<dbReference type="EMBL" id="KN817521">
    <property type="protein sequence ID" value="KJA28646.1"/>
    <property type="molecule type" value="Genomic_DNA"/>
</dbReference>
<dbReference type="Pfam" id="PF13302">
    <property type="entry name" value="Acetyltransf_3"/>
    <property type="match status" value="1"/>
</dbReference>
<dbReference type="OrthoDB" id="630895at2759"/>